<dbReference type="FunFam" id="2.60.40.200:FF:000005">
    <property type="entry name" value="Superoxide dismutase [Cu-Zn]"/>
    <property type="match status" value="1"/>
</dbReference>
<keyword evidence="5 8" id="KW-0186">Copper</keyword>
<evidence type="ECO:0000256" key="8">
    <source>
        <dbReference type="RuleBase" id="RU000393"/>
    </source>
</evidence>
<evidence type="ECO:0000256" key="9">
    <source>
        <dbReference type="SAM" id="MobiDB-lite"/>
    </source>
</evidence>
<dbReference type="Proteomes" id="UP000037558">
    <property type="component" value="Unassembled WGS sequence"/>
</dbReference>
<comment type="cofactor">
    <cofactor evidence="8">
        <name>Cu cation</name>
        <dbReference type="ChEBI" id="CHEBI:23378"/>
    </cofactor>
    <text evidence="8">Binds 1 copper ion per subunit.</text>
</comment>
<evidence type="ECO:0000259" key="10">
    <source>
        <dbReference type="Pfam" id="PF00080"/>
    </source>
</evidence>
<comment type="function">
    <text evidence="7">Destroys radicals which are normally produced within the cells and which are toxic to biological systems. May play a role in favoring mycobacterial survival in phagocytes.</text>
</comment>
<dbReference type="GO" id="GO:0004784">
    <property type="term" value="F:superoxide dismutase activity"/>
    <property type="evidence" value="ECO:0007669"/>
    <property type="project" value="UniProtKB-EC"/>
</dbReference>
<accession>A0A0M0KW67</accession>
<dbReference type="Gene3D" id="2.60.40.200">
    <property type="entry name" value="Superoxide dismutase, copper/zinc binding domain"/>
    <property type="match status" value="1"/>
</dbReference>
<evidence type="ECO:0000256" key="5">
    <source>
        <dbReference type="ARBA" id="ARBA00023008"/>
    </source>
</evidence>
<reference evidence="12" key="1">
    <citation type="submission" date="2015-08" db="EMBL/GenBank/DDBJ databases">
        <title>Fjat-14210 dsm16467.</title>
        <authorList>
            <person name="Liu B."/>
            <person name="Wang J."/>
            <person name="Zhu Y."/>
            <person name="Liu G."/>
            <person name="Chen Q."/>
            <person name="Chen Z."/>
            <person name="Lan J."/>
            <person name="Che J."/>
            <person name="Ge C."/>
            <person name="Shi H."/>
            <person name="Pan Z."/>
            <person name="Liu X."/>
        </authorList>
    </citation>
    <scope>NUCLEOTIDE SEQUENCE [LARGE SCALE GENOMIC DNA]</scope>
    <source>
        <strain evidence="12">DSM 16467</strain>
    </source>
</reference>
<name>A0A0M0KW67_9BACI</name>
<dbReference type="InterPro" id="IPR024134">
    <property type="entry name" value="SOD_Cu/Zn_/chaperone"/>
</dbReference>
<keyword evidence="2 8" id="KW-0479">Metal-binding</keyword>
<protein>
    <recommendedName>
        <fullName evidence="8">Superoxide dismutase [Cu-Zn]</fullName>
        <ecNumber evidence="8">1.15.1.1</ecNumber>
    </recommendedName>
</protein>
<evidence type="ECO:0000256" key="6">
    <source>
        <dbReference type="ARBA" id="ARBA00023157"/>
    </source>
</evidence>
<dbReference type="STRING" id="284581.AMD01_17535"/>
<dbReference type="PATRIC" id="fig|284581.3.peg.3016"/>
<comment type="similarity">
    <text evidence="1 8">Belongs to the Cu-Zn superoxide dismutase family.</text>
</comment>
<proteinExistence type="inferred from homology"/>
<feature type="domain" description="Superoxide dismutase copper/zinc binding" evidence="10">
    <location>
        <begin position="43"/>
        <end position="174"/>
    </location>
</feature>
<keyword evidence="6" id="KW-1015">Disulfide bond</keyword>
<dbReference type="PROSITE" id="PS00332">
    <property type="entry name" value="SOD_CU_ZN_2"/>
    <property type="match status" value="1"/>
</dbReference>
<dbReference type="Pfam" id="PF00080">
    <property type="entry name" value="Sod_Cu"/>
    <property type="match status" value="1"/>
</dbReference>
<evidence type="ECO:0000313" key="11">
    <source>
        <dbReference type="EMBL" id="KOO43065.1"/>
    </source>
</evidence>
<dbReference type="InterPro" id="IPR001424">
    <property type="entry name" value="SOD_Cu_Zn_dom"/>
</dbReference>
<keyword evidence="4 8" id="KW-0862">Zinc</keyword>
<comment type="cofactor">
    <cofactor evidence="8">
        <name>Zn(2+)</name>
        <dbReference type="ChEBI" id="CHEBI:29105"/>
    </cofactor>
    <text evidence="8">Binds 1 zinc ion per subunit.</text>
</comment>
<evidence type="ECO:0000256" key="1">
    <source>
        <dbReference type="ARBA" id="ARBA00010457"/>
    </source>
</evidence>
<evidence type="ECO:0000256" key="3">
    <source>
        <dbReference type="ARBA" id="ARBA00022729"/>
    </source>
</evidence>
<keyword evidence="12" id="KW-1185">Reference proteome</keyword>
<dbReference type="EC" id="1.15.1.1" evidence="8"/>
<dbReference type="SUPFAM" id="SSF49329">
    <property type="entry name" value="Cu,Zn superoxide dismutase-like"/>
    <property type="match status" value="1"/>
</dbReference>
<dbReference type="GO" id="GO:0005507">
    <property type="term" value="F:copper ion binding"/>
    <property type="evidence" value="ECO:0007669"/>
    <property type="project" value="InterPro"/>
</dbReference>
<keyword evidence="3" id="KW-0732">Signal</keyword>
<sequence length="176" mass="18730">MVMSLAGCTTENSTPKEKAEHVNEATVAPVQVEIKSAKGDRVGEATLTQEQNGVRIKLLVQGLTPGKHGIHVHEIGKCLAPDFQSAGGHFNPFKREHGFNNPKGPHSGDLMNVDVRADGKGEYETIAPLFTLEEGKENSLFDLDGSSLVIHAAADDYTSNPAGNSGDRIACGVIQK</sequence>
<evidence type="ECO:0000256" key="4">
    <source>
        <dbReference type="ARBA" id="ARBA00022833"/>
    </source>
</evidence>
<evidence type="ECO:0000256" key="2">
    <source>
        <dbReference type="ARBA" id="ARBA00022723"/>
    </source>
</evidence>
<dbReference type="AlphaFoldDB" id="A0A0M0KW67"/>
<dbReference type="EMBL" id="LILC01000023">
    <property type="protein sequence ID" value="KOO43065.1"/>
    <property type="molecule type" value="Genomic_DNA"/>
</dbReference>
<dbReference type="CDD" id="cd00305">
    <property type="entry name" value="Cu-Zn_Superoxide_Dismutase"/>
    <property type="match status" value="1"/>
</dbReference>
<feature type="region of interest" description="Disordered" evidence="9">
    <location>
        <begin position="1"/>
        <end position="21"/>
    </location>
</feature>
<comment type="catalytic activity">
    <reaction evidence="8">
        <text>2 superoxide + 2 H(+) = H2O2 + O2</text>
        <dbReference type="Rhea" id="RHEA:20696"/>
        <dbReference type="ChEBI" id="CHEBI:15378"/>
        <dbReference type="ChEBI" id="CHEBI:15379"/>
        <dbReference type="ChEBI" id="CHEBI:16240"/>
        <dbReference type="ChEBI" id="CHEBI:18421"/>
        <dbReference type="EC" id="1.15.1.1"/>
    </reaction>
</comment>
<keyword evidence="8" id="KW-0560">Oxidoreductase</keyword>
<evidence type="ECO:0000313" key="12">
    <source>
        <dbReference type="Proteomes" id="UP000037558"/>
    </source>
</evidence>
<dbReference type="InterPro" id="IPR018152">
    <property type="entry name" value="SOD_Cu/Zn_BS"/>
</dbReference>
<dbReference type="PANTHER" id="PTHR10003">
    <property type="entry name" value="SUPEROXIDE DISMUTASE CU-ZN -RELATED"/>
    <property type="match status" value="1"/>
</dbReference>
<gene>
    <name evidence="11" type="ORF">AMD01_17535</name>
</gene>
<comment type="caution">
    <text evidence="11">The sequence shown here is derived from an EMBL/GenBank/DDBJ whole genome shotgun (WGS) entry which is preliminary data.</text>
</comment>
<organism evidence="11 12">
    <name type="scientific">Priestia koreensis</name>
    <dbReference type="NCBI Taxonomy" id="284581"/>
    <lineage>
        <taxon>Bacteria</taxon>
        <taxon>Bacillati</taxon>
        <taxon>Bacillota</taxon>
        <taxon>Bacilli</taxon>
        <taxon>Bacillales</taxon>
        <taxon>Bacillaceae</taxon>
        <taxon>Priestia</taxon>
    </lineage>
</organism>
<dbReference type="InterPro" id="IPR036423">
    <property type="entry name" value="SOD-like_Cu/Zn_dom_sf"/>
</dbReference>
<evidence type="ECO:0000256" key="7">
    <source>
        <dbReference type="ARBA" id="ARBA00024900"/>
    </source>
</evidence>